<accession>A0A0W7WNN3</accession>
<proteinExistence type="predicted"/>
<evidence type="ECO:0000256" key="1">
    <source>
        <dbReference type="SAM" id="SignalP"/>
    </source>
</evidence>
<dbReference type="Pfam" id="PF00024">
    <property type="entry name" value="PAN_1"/>
    <property type="match status" value="2"/>
</dbReference>
<evidence type="ECO:0000313" key="3">
    <source>
        <dbReference type="EMBL" id="KUF12116.1"/>
    </source>
</evidence>
<evidence type="ECO:0000259" key="2">
    <source>
        <dbReference type="PROSITE" id="PS50948"/>
    </source>
</evidence>
<dbReference type="RefSeq" id="WP_058861235.1">
    <property type="nucleotide sequence ID" value="NZ_LPXO01000002.1"/>
</dbReference>
<dbReference type="Proteomes" id="UP000054396">
    <property type="component" value="Unassembled WGS sequence"/>
</dbReference>
<feature type="chain" id="PRO_5006936522" description="Apple domain-containing protein" evidence="1">
    <location>
        <begin position="18"/>
        <end position="189"/>
    </location>
</feature>
<dbReference type="PROSITE" id="PS50948">
    <property type="entry name" value="PAN"/>
    <property type="match status" value="2"/>
</dbReference>
<gene>
    <name evidence="3" type="ORF">AVJ23_05980</name>
</gene>
<comment type="caution">
    <text evidence="3">The sequence shown here is derived from an EMBL/GenBank/DDBJ whole genome shotgun (WGS) entry which is preliminary data.</text>
</comment>
<dbReference type="SUPFAM" id="SSF57414">
    <property type="entry name" value="Hairpin loop containing domain-like"/>
    <property type="match status" value="2"/>
</dbReference>
<dbReference type="InterPro" id="IPR003609">
    <property type="entry name" value="Pan_app"/>
</dbReference>
<protein>
    <recommendedName>
        <fullName evidence="2">Apple domain-containing protein</fullName>
    </recommendedName>
</protein>
<dbReference type="STRING" id="1685382.AVJ23_05980"/>
<feature type="signal peptide" evidence="1">
    <location>
        <begin position="1"/>
        <end position="17"/>
    </location>
</feature>
<keyword evidence="1" id="KW-0732">Signal</keyword>
<dbReference type="SMART" id="SM00473">
    <property type="entry name" value="PAN_AP"/>
    <property type="match status" value="2"/>
</dbReference>
<dbReference type="AlphaFoldDB" id="A0A0W7WNN3"/>
<feature type="domain" description="Apple" evidence="2">
    <location>
        <begin position="112"/>
        <end position="186"/>
    </location>
</feature>
<dbReference type="OrthoDB" id="122332at2"/>
<feature type="domain" description="Apple" evidence="2">
    <location>
        <begin position="20"/>
        <end position="94"/>
    </location>
</feature>
<dbReference type="EMBL" id="LPXO01000002">
    <property type="protein sequence ID" value="KUF12116.1"/>
    <property type="molecule type" value="Genomic_DNA"/>
</dbReference>
<reference evidence="3 4" key="1">
    <citation type="submission" date="2015-12" db="EMBL/GenBank/DDBJ databases">
        <authorList>
            <person name="Shamseldin A."/>
            <person name="Moawad H."/>
            <person name="Abd El-Rahim W.M."/>
            <person name="Sadowsky M.J."/>
        </authorList>
    </citation>
    <scope>NUCLEOTIDE SEQUENCE [LARGE SCALE GENOMIC DNA]</scope>
    <source>
        <strain evidence="3 4">SJ5A-1</strain>
    </source>
</reference>
<evidence type="ECO:0000313" key="4">
    <source>
        <dbReference type="Proteomes" id="UP000054396"/>
    </source>
</evidence>
<organism evidence="3 4">
    <name type="scientific">Pseudoponticoccus marisrubri</name>
    <dbReference type="NCBI Taxonomy" id="1685382"/>
    <lineage>
        <taxon>Bacteria</taxon>
        <taxon>Pseudomonadati</taxon>
        <taxon>Pseudomonadota</taxon>
        <taxon>Alphaproteobacteria</taxon>
        <taxon>Rhodobacterales</taxon>
        <taxon>Roseobacteraceae</taxon>
        <taxon>Pseudoponticoccus</taxon>
    </lineage>
</organism>
<sequence length="189" mass="20342">MRNLLAAALLWATPALATDCLFVAVPEAGLPGFNDEILSLPSAAACMAACSGRSWCRSVDYERDAGRCFLQSAGMQDADLNRAYAGDPYDHFTCLTRSGGEDEPPRPGQGACSFVAVPDAGIPGHNTETLADLSLAQCQAACATRDWCRSIDYERATGTCYVQDVGMREAALKHDYGGDPYDHYTCDRR</sequence>
<dbReference type="Gene3D" id="3.50.4.10">
    <property type="entry name" value="Hepatocyte Growth Factor"/>
    <property type="match status" value="2"/>
</dbReference>
<keyword evidence="4" id="KW-1185">Reference proteome</keyword>
<name>A0A0W7WNN3_9RHOB</name>